<feature type="transmembrane region" description="Helical" evidence="1">
    <location>
        <begin position="138"/>
        <end position="155"/>
    </location>
</feature>
<accession>A0ABT5E9U6</accession>
<keyword evidence="3" id="KW-1185">Reference proteome</keyword>
<comment type="caution">
    <text evidence="2">The sequence shown here is derived from an EMBL/GenBank/DDBJ whole genome shotgun (WGS) entry which is preliminary data.</text>
</comment>
<gene>
    <name evidence="2" type="ORF">POL25_32385</name>
</gene>
<feature type="transmembrane region" description="Helical" evidence="1">
    <location>
        <begin position="12"/>
        <end position="33"/>
    </location>
</feature>
<proteinExistence type="predicted"/>
<protein>
    <submittedName>
        <fullName evidence="2">Uncharacterized protein</fullName>
    </submittedName>
</protein>
<dbReference type="Proteomes" id="UP001221686">
    <property type="component" value="Unassembled WGS sequence"/>
</dbReference>
<evidence type="ECO:0000313" key="2">
    <source>
        <dbReference type="EMBL" id="MDC0721652.1"/>
    </source>
</evidence>
<keyword evidence="1" id="KW-1133">Transmembrane helix</keyword>
<dbReference type="RefSeq" id="WP_272090157.1">
    <property type="nucleotide sequence ID" value="NZ_JAQNDL010000003.1"/>
</dbReference>
<sequence>MPTEQFWNLARFTPITLTFWIPGFIFYDCLVYFGGLSWWQNGLAAMAFAALWAGLVERVSRRYLARRRMRALTEGGTPDAQEARVPSPAGPQKLPVFPTHEFWDYAFARLFGRAKGVASALFEFMFFMVFFYPSVSVFFGAFSLLVGISLGLGAWQRRLLRRELEADAQPGPALVEASGSGGSRSRTTA</sequence>
<keyword evidence="1" id="KW-0812">Transmembrane</keyword>
<dbReference type="EMBL" id="JAQNDL010000003">
    <property type="protein sequence ID" value="MDC0721652.1"/>
    <property type="molecule type" value="Genomic_DNA"/>
</dbReference>
<feature type="transmembrane region" description="Helical" evidence="1">
    <location>
        <begin position="39"/>
        <end position="60"/>
    </location>
</feature>
<feature type="transmembrane region" description="Helical" evidence="1">
    <location>
        <begin position="116"/>
        <end position="132"/>
    </location>
</feature>
<evidence type="ECO:0000313" key="3">
    <source>
        <dbReference type="Proteomes" id="UP001221686"/>
    </source>
</evidence>
<evidence type="ECO:0000256" key="1">
    <source>
        <dbReference type="SAM" id="Phobius"/>
    </source>
</evidence>
<reference evidence="2 3" key="1">
    <citation type="submission" date="2022-11" db="EMBL/GenBank/DDBJ databases">
        <title>Minimal conservation of predation-associated metabolite biosynthetic gene clusters underscores biosynthetic potential of Myxococcota including descriptions for ten novel species: Archangium lansinium sp. nov., Myxococcus landrumus sp. nov., Nannocystis bai.</title>
        <authorList>
            <person name="Ahearne A."/>
            <person name="Stevens C."/>
            <person name="Dowd S."/>
        </authorList>
    </citation>
    <scope>NUCLEOTIDE SEQUENCE [LARGE SCALE GENOMIC DNA]</scope>
    <source>
        <strain evidence="2 3">BB15-2</strain>
    </source>
</reference>
<name>A0ABT5E9U6_9BACT</name>
<keyword evidence="1" id="KW-0472">Membrane</keyword>
<organism evidence="2 3">
    <name type="scientific">Nannocystis bainbridge</name>
    <dbReference type="NCBI Taxonomy" id="2995303"/>
    <lineage>
        <taxon>Bacteria</taxon>
        <taxon>Pseudomonadati</taxon>
        <taxon>Myxococcota</taxon>
        <taxon>Polyangia</taxon>
        <taxon>Nannocystales</taxon>
        <taxon>Nannocystaceae</taxon>
        <taxon>Nannocystis</taxon>
    </lineage>
</organism>